<reference evidence="1" key="1">
    <citation type="journal article" date="2009" name="PLoS Genet.">
        <title>Sequencing, mapping, and analysis of 27,455 maize full-length cDNAs.</title>
        <authorList>
            <person name="Soderlund C."/>
            <person name="Descour A."/>
            <person name="Kudrna D."/>
            <person name="Bomhoff M."/>
            <person name="Boyd L."/>
            <person name="Currie J."/>
            <person name="Angelova A."/>
            <person name="Collura K."/>
            <person name="Wissotski M."/>
            <person name="Ashley E."/>
            <person name="Morrow D."/>
            <person name="Fernandes J."/>
            <person name="Walbot V."/>
            <person name="Yu Y."/>
        </authorList>
    </citation>
    <scope>NUCLEOTIDE SEQUENCE</scope>
    <source>
        <strain evidence="1">B73</strain>
    </source>
</reference>
<protein>
    <submittedName>
        <fullName evidence="1">Uncharacterized protein</fullName>
    </submittedName>
</protein>
<name>C4J5L8_MAIZE</name>
<proteinExistence type="evidence at transcript level"/>
<sequence length="126" mass="12730">MAATTARWPALTPAPLASGAGAVVVVASGVLSVDDAGGDAEAPAPLGSVLVLPLGLGDAAEAERAAGAGEGASEERVLRTRMLSFCPAAQWPGTPQMKKRWPGLLMTILSSPEVCVAIGVELVQLW</sequence>
<dbReference type="AlphaFoldDB" id="C4J5L8"/>
<accession>C4J5L8</accession>
<evidence type="ECO:0000313" key="1">
    <source>
        <dbReference type="EMBL" id="ACR36468.1"/>
    </source>
</evidence>
<organism evidence="1">
    <name type="scientific">Zea mays</name>
    <name type="common">Maize</name>
    <dbReference type="NCBI Taxonomy" id="4577"/>
    <lineage>
        <taxon>Eukaryota</taxon>
        <taxon>Viridiplantae</taxon>
        <taxon>Streptophyta</taxon>
        <taxon>Embryophyta</taxon>
        <taxon>Tracheophyta</taxon>
        <taxon>Spermatophyta</taxon>
        <taxon>Magnoliopsida</taxon>
        <taxon>Liliopsida</taxon>
        <taxon>Poales</taxon>
        <taxon>Poaceae</taxon>
        <taxon>PACMAD clade</taxon>
        <taxon>Panicoideae</taxon>
        <taxon>Andropogonodae</taxon>
        <taxon>Andropogoneae</taxon>
        <taxon>Tripsacinae</taxon>
        <taxon>Zea</taxon>
    </lineage>
</organism>
<dbReference type="EMBL" id="BT086115">
    <property type="protein sequence ID" value="ACR36468.1"/>
    <property type="molecule type" value="mRNA"/>
</dbReference>
<reference evidence="1" key="2">
    <citation type="submission" date="2012-06" db="EMBL/GenBank/DDBJ databases">
        <authorList>
            <person name="Yu Y."/>
            <person name="Currie J."/>
            <person name="Lomeli R."/>
            <person name="Angelova A."/>
            <person name="Collura K."/>
            <person name="Wissotski M."/>
            <person name="Campos D."/>
            <person name="Kudrna D."/>
            <person name="Golser W."/>
            <person name="Ashely E."/>
            <person name="Descour A."/>
            <person name="Fernandes J."/>
            <person name="Soderlund C."/>
            <person name="Walbot V."/>
        </authorList>
    </citation>
    <scope>NUCLEOTIDE SEQUENCE</scope>
    <source>
        <strain evidence="1">B73</strain>
    </source>
</reference>